<comment type="similarity">
    <text evidence="1">Belongs to the thioredoxin family. DsbA subfamily.</text>
</comment>
<dbReference type="InterPro" id="IPR036249">
    <property type="entry name" value="Thioredoxin-like_sf"/>
</dbReference>
<evidence type="ECO:0000256" key="4">
    <source>
        <dbReference type="ARBA" id="ARBA00023157"/>
    </source>
</evidence>
<dbReference type="InterPro" id="IPR012336">
    <property type="entry name" value="Thioredoxin-like_fold"/>
</dbReference>
<accession>A0A0G1L7V0</accession>
<keyword evidence="4" id="KW-1015">Disulfide bond</keyword>
<keyword evidence="5" id="KW-0676">Redox-active center</keyword>
<evidence type="ECO:0000256" key="1">
    <source>
        <dbReference type="ARBA" id="ARBA00005791"/>
    </source>
</evidence>
<dbReference type="Gene3D" id="3.40.30.10">
    <property type="entry name" value="Glutaredoxin"/>
    <property type="match status" value="1"/>
</dbReference>
<gene>
    <name evidence="8" type="ORF">UW92_C0009G0006</name>
</gene>
<dbReference type="PROSITE" id="PS51352">
    <property type="entry name" value="THIOREDOXIN_2"/>
    <property type="match status" value="1"/>
</dbReference>
<dbReference type="GO" id="GO:0016491">
    <property type="term" value="F:oxidoreductase activity"/>
    <property type="evidence" value="ECO:0007669"/>
    <property type="project" value="UniProtKB-KW"/>
</dbReference>
<evidence type="ECO:0000313" key="9">
    <source>
        <dbReference type="Proteomes" id="UP000033966"/>
    </source>
</evidence>
<proteinExistence type="inferred from homology"/>
<keyword evidence="2" id="KW-0732">Signal</keyword>
<keyword evidence="6" id="KW-0472">Membrane</keyword>
<sequence length="230" mass="25379">MQTNTQNKHSIPIAVIIAGVLIAGAIFYSSGKNKIANNPYPQAGTVDINDVDTTNEPFIGNTDAPVTLVYWADFQCPFCKRFDLQTLPTLVNQYVKNGKLKVIFKDFQFLGPDSQTAGLAAKAVWELYPDRYFAWHQTIFEAQDGENSGFGSKEDIIGLTRTIEGIDADAVARLMDQKQAEYQEEQNEDKAEGVSFGIKVTPGFIIGSQTIFGAQPASVFVELIEIELNK</sequence>
<dbReference type="PANTHER" id="PTHR13887">
    <property type="entry name" value="GLUTATHIONE S-TRANSFERASE KAPPA"/>
    <property type="match status" value="1"/>
</dbReference>
<evidence type="ECO:0000259" key="7">
    <source>
        <dbReference type="PROSITE" id="PS51352"/>
    </source>
</evidence>
<organism evidence="8 9">
    <name type="scientific">Candidatus Jorgensenbacteria bacterium GW2011_GWA2_45_13</name>
    <dbReference type="NCBI Taxonomy" id="1618662"/>
    <lineage>
        <taxon>Bacteria</taxon>
        <taxon>Candidatus Joergenseniibacteriota</taxon>
    </lineage>
</organism>
<name>A0A0G1L7V0_9BACT</name>
<dbReference type="InterPro" id="IPR013766">
    <property type="entry name" value="Thioredoxin_domain"/>
</dbReference>
<dbReference type="Pfam" id="PF13462">
    <property type="entry name" value="Thioredoxin_4"/>
    <property type="match status" value="1"/>
</dbReference>
<protein>
    <submittedName>
        <fullName evidence="8">DSBA oxidoreductase</fullName>
    </submittedName>
</protein>
<evidence type="ECO:0000256" key="6">
    <source>
        <dbReference type="SAM" id="Phobius"/>
    </source>
</evidence>
<feature type="transmembrane region" description="Helical" evidence="6">
    <location>
        <begin position="12"/>
        <end position="31"/>
    </location>
</feature>
<feature type="domain" description="Thioredoxin" evidence="7">
    <location>
        <begin position="34"/>
        <end position="180"/>
    </location>
</feature>
<dbReference type="PANTHER" id="PTHR13887:SF14">
    <property type="entry name" value="DISULFIDE BOND FORMATION PROTEIN D"/>
    <property type="match status" value="1"/>
</dbReference>
<dbReference type="SUPFAM" id="SSF52833">
    <property type="entry name" value="Thioredoxin-like"/>
    <property type="match status" value="1"/>
</dbReference>
<keyword evidence="6" id="KW-1133">Transmembrane helix</keyword>
<evidence type="ECO:0000256" key="5">
    <source>
        <dbReference type="ARBA" id="ARBA00023284"/>
    </source>
</evidence>
<evidence type="ECO:0000256" key="2">
    <source>
        <dbReference type="ARBA" id="ARBA00022729"/>
    </source>
</evidence>
<evidence type="ECO:0000256" key="3">
    <source>
        <dbReference type="ARBA" id="ARBA00023002"/>
    </source>
</evidence>
<reference evidence="8 9" key="1">
    <citation type="journal article" date="2015" name="Nature">
        <title>rRNA introns, odd ribosomes, and small enigmatic genomes across a large radiation of phyla.</title>
        <authorList>
            <person name="Brown C.T."/>
            <person name="Hug L.A."/>
            <person name="Thomas B.C."/>
            <person name="Sharon I."/>
            <person name="Castelle C.J."/>
            <person name="Singh A."/>
            <person name="Wilkins M.J."/>
            <person name="Williams K.H."/>
            <person name="Banfield J.F."/>
        </authorList>
    </citation>
    <scope>NUCLEOTIDE SEQUENCE [LARGE SCALE GENOMIC DNA]</scope>
</reference>
<keyword evidence="6" id="KW-0812">Transmembrane</keyword>
<keyword evidence="3" id="KW-0560">Oxidoreductase</keyword>
<comment type="caution">
    <text evidence="8">The sequence shown here is derived from an EMBL/GenBank/DDBJ whole genome shotgun (WGS) entry which is preliminary data.</text>
</comment>
<dbReference type="Proteomes" id="UP000033966">
    <property type="component" value="Unassembled WGS sequence"/>
</dbReference>
<dbReference type="EMBL" id="LCKF01000009">
    <property type="protein sequence ID" value="KKT91703.1"/>
    <property type="molecule type" value="Genomic_DNA"/>
</dbReference>
<dbReference type="AlphaFoldDB" id="A0A0G1L7V0"/>
<evidence type="ECO:0000313" key="8">
    <source>
        <dbReference type="EMBL" id="KKT91703.1"/>
    </source>
</evidence>